<dbReference type="GO" id="GO:0008270">
    <property type="term" value="F:zinc ion binding"/>
    <property type="evidence" value="ECO:0007669"/>
    <property type="project" value="UniProtKB-KW"/>
</dbReference>
<dbReference type="InterPro" id="IPR013083">
    <property type="entry name" value="Znf_RING/FYVE/PHD"/>
</dbReference>
<feature type="non-terminal residue" evidence="4">
    <location>
        <position position="263"/>
    </location>
</feature>
<keyword evidence="5" id="KW-1185">Reference proteome</keyword>
<evidence type="ECO:0000313" key="5">
    <source>
        <dbReference type="Proteomes" id="UP000076738"/>
    </source>
</evidence>
<evidence type="ECO:0000259" key="2">
    <source>
        <dbReference type="PROSITE" id="PS50089"/>
    </source>
</evidence>
<keyword evidence="1" id="KW-0862">Zinc</keyword>
<feature type="domain" description="SWIM-type" evidence="3">
    <location>
        <begin position="67"/>
        <end position="99"/>
    </location>
</feature>
<protein>
    <recommendedName>
        <fullName evidence="6">SWIM-type domain-containing protein</fullName>
    </recommendedName>
</protein>
<dbReference type="PROSITE" id="PS50089">
    <property type="entry name" value="ZF_RING_2"/>
    <property type="match status" value="1"/>
</dbReference>
<sequence length="263" mass="28443">RKKRKKEDPDTPREEKRLARIRKSCPQNVLDRVERVLTQRFYLVDRERDGDELRETFKVLGSTGNIYTVTIDKVPACNCPDALKGNHCKHILFVFLKVLNVSQYSSYYYQKALLSTELAEVFNSAPAAPTVVAAERIRQAYATASTSASASAPAAAAKRLPQEGDDCPICYEAMPVNSDAGLVFCRSCGNGLHKGCFTQWAKTPNGRTCVTCRAAWPHEGAAAALGNGQGEGGEEEGAPAVNVDGYINVAGVAGISPVRDTSS</sequence>
<dbReference type="InterPro" id="IPR001841">
    <property type="entry name" value="Znf_RING"/>
</dbReference>
<reference evidence="4 5" key="1">
    <citation type="journal article" date="2016" name="Mol. Biol. Evol.">
        <title>Comparative Genomics of Early-Diverging Mushroom-Forming Fungi Provides Insights into the Origins of Lignocellulose Decay Capabilities.</title>
        <authorList>
            <person name="Nagy L.G."/>
            <person name="Riley R."/>
            <person name="Tritt A."/>
            <person name="Adam C."/>
            <person name="Daum C."/>
            <person name="Floudas D."/>
            <person name="Sun H."/>
            <person name="Yadav J.S."/>
            <person name="Pangilinan J."/>
            <person name="Larsson K.H."/>
            <person name="Matsuura K."/>
            <person name="Barry K."/>
            <person name="Labutti K."/>
            <person name="Kuo R."/>
            <person name="Ohm R.A."/>
            <person name="Bhattacharya S.S."/>
            <person name="Shirouzu T."/>
            <person name="Yoshinaga Y."/>
            <person name="Martin F.M."/>
            <person name="Grigoriev I.V."/>
            <person name="Hibbett D.S."/>
        </authorList>
    </citation>
    <scope>NUCLEOTIDE SEQUENCE [LARGE SCALE GENOMIC DNA]</scope>
    <source>
        <strain evidence="4 5">TUFC12733</strain>
    </source>
</reference>
<dbReference type="Gene3D" id="3.30.40.10">
    <property type="entry name" value="Zinc/RING finger domain, C3HC4 (zinc finger)"/>
    <property type="match status" value="1"/>
</dbReference>
<dbReference type="InterPro" id="IPR007527">
    <property type="entry name" value="Znf_SWIM"/>
</dbReference>
<dbReference type="Pfam" id="PF04434">
    <property type="entry name" value="SWIM"/>
    <property type="match status" value="1"/>
</dbReference>
<feature type="non-terminal residue" evidence="4">
    <location>
        <position position="1"/>
    </location>
</feature>
<name>A0A167MUE5_CALVF</name>
<organism evidence="4 5">
    <name type="scientific">Calocera viscosa (strain TUFC12733)</name>
    <dbReference type="NCBI Taxonomy" id="1330018"/>
    <lineage>
        <taxon>Eukaryota</taxon>
        <taxon>Fungi</taxon>
        <taxon>Dikarya</taxon>
        <taxon>Basidiomycota</taxon>
        <taxon>Agaricomycotina</taxon>
        <taxon>Dacrymycetes</taxon>
        <taxon>Dacrymycetales</taxon>
        <taxon>Dacrymycetaceae</taxon>
        <taxon>Calocera</taxon>
    </lineage>
</organism>
<evidence type="ECO:0008006" key="6">
    <source>
        <dbReference type="Google" id="ProtNLM"/>
    </source>
</evidence>
<dbReference type="PROSITE" id="PS50966">
    <property type="entry name" value="ZF_SWIM"/>
    <property type="match status" value="1"/>
</dbReference>
<dbReference type="GO" id="GO:0061630">
    <property type="term" value="F:ubiquitin protein ligase activity"/>
    <property type="evidence" value="ECO:0007669"/>
    <property type="project" value="InterPro"/>
</dbReference>
<feature type="domain" description="RING-type" evidence="2">
    <location>
        <begin position="167"/>
        <end position="213"/>
    </location>
</feature>
<dbReference type="PANTHER" id="PTHR21540:SF0">
    <property type="entry name" value="PHD FAMILY PROTEIN"/>
    <property type="match status" value="1"/>
</dbReference>
<dbReference type="EMBL" id="KV417281">
    <property type="protein sequence ID" value="KZO97068.1"/>
    <property type="molecule type" value="Genomic_DNA"/>
</dbReference>
<dbReference type="SUPFAM" id="SSF57850">
    <property type="entry name" value="RING/U-box"/>
    <property type="match status" value="1"/>
</dbReference>
<dbReference type="STRING" id="1330018.A0A167MUE5"/>
<keyword evidence="1" id="KW-0479">Metal-binding</keyword>
<evidence type="ECO:0000259" key="3">
    <source>
        <dbReference type="PROSITE" id="PS50966"/>
    </source>
</evidence>
<evidence type="ECO:0000256" key="1">
    <source>
        <dbReference type="PROSITE-ProRule" id="PRU00175"/>
    </source>
</evidence>
<keyword evidence="1" id="KW-0863">Zinc-finger</keyword>
<accession>A0A167MUE5</accession>
<dbReference type="AlphaFoldDB" id="A0A167MUE5"/>
<evidence type="ECO:0000313" key="4">
    <source>
        <dbReference type="EMBL" id="KZO97068.1"/>
    </source>
</evidence>
<proteinExistence type="predicted"/>
<dbReference type="OrthoDB" id="2122982at2759"/>
<dbReference type="InterPro" id="IPR039903">
    <property type="entry name" value="Zswim2"/>
</dbReference>
<dbReference type="PANTHER" id="PTHR21540">
    <property type="entry name" value="RING FINGER AND SWIM DOMAIN-CONTAINING PROTEIN 2"/>
    <property type="match status" value="1"/>
</dbReference>
<dbReference type="Proteomes" id="UP000076738">
    <property type="component" value="Unassembled WGS sequence"/>
</dbReference>
<gene>
    <name evidence="4" type="ORF">CALVIDRAFT_454547</name>
</gene>